<sequence length="610" mass="68319">MQQTRHERHQHTHRQSNSDIQRTRTARTFCRLPRCRDKGFESRLHLPLSKCSHQHLGKDRPCCETHKEAPTGIAQRYATLLTLQDVLGAGVACLSRGWPVSEAKQEPGPEALAYAQALKKIFSRLDKSQREVARLLAIDASVLNRFLSGKPNRDSAPDTVAAKEHADALVHLVRNSGATVTDLEVAELHELRRTAQAASRRRDAVADSFREQLHLLEVEVESCRAELEDARLGNTRLVGQLERLSRQLREAKQRYEQTKARAEETTTRLEQAVRLRKEAEAAAAADREKLLAATGYARESEALLEAQGEELRLLHRELGVLRRQVQRLTAEAGVSAPRPVAEVATQVSVAQSSSGAAPGRQSALRAEGLNADAPWEAFDPHAYVGHNYLHMLAEDEALISEVRDYFGDHFEGRDREDLSGIDVGTGPNLYPALTMLPWAKDITLLELSANNVNYLNSQMLSYDPHWDQFWNVLRKRAAYHSVSDPRELFRRSTHVTRGNIFDLGSEPGRWDVGTMFFVAESITGSIHEFRKAVDCFVSSLKPGAPFAATFMENSAGYHTGGVEFPAYSVSKRDVEEIFSRITGEMTVHRIREHEVIRSGYAGMLLVCGRR</sequence>
<gene>
    <name evidence="6" type="ORF">E4U92_26340</name>
</gene>
<dbReference type="NCBIfam" id="NF040568">
    <property type="entry name" value="SCO2525_fam"/>
    <property type="match status" value="1"/>
</dbReference>
<dbReference type="Gene3D" id="3.40.50.150">
    <property type="entry name" value="Vaccinia Virus protein VP39"/>
    <property type="match status" value="1"/>
</dbReference>
<dbReference type="InterPro" id="IPR029063">
    <property type="entry name" value="SAM-dependent_MTases_sf"/>
</dbReference>
<dbReference type="SUPFAM" id="SSF53335">
    <property type="entry name" value="S-adenosyl-L-methionine-dependent methyltransferases"/>
    <property type="match status" value="1"/>
</dbReference>
<dbReference type="PANTHER" id="PTHR10867:SF17">
    <property type="entry name" value="NICOTINAMIDE N-METHYLTRANSFERASE"/>
    <property type="match status" value="1"/>
</dbReference>
<evidence type="ECO:0000256" key="5">
    <source>
        <dbReference type="SAM" id="MobiDB-lite"/>
    </source>
</evidence>
<reference evidence="6 7" key="1">
    <citation type="submission" date="2019-04" db="EMBL/GenBank/DDBJ databases">
        <title>Streptomyces lasaliensis sp.nov., an Actinomycete isolated from soil which produces the polyether antibiotic lasalocid.</title>
        <authorList>
            <person name="Erwin G."/>
            <person name="Haber C."/>
        </authorList>
    </citation>
    <scope>NUCLEOTIDE SEQUENCE [LARGE SCALE GENOMIC DNA]</scope>
    <source>
        <strain evidence="6 7">DSM 40089</strain>
    </source>
</reference>
<proteinExistence type="predicted"/>
<dbReference type="PROSITE" id="PS51681">
    <property type="entry name" value="SAM_MT_NNMT_PNMT_TEMT"/>
    <property type="match status" value="1"/>
</dbReference>
<dbReference type="InterPro" id="IPR000940">
    <property type="entry name" value="NNMT_TEMT_trans"/>
</dbReference>
<organism evidence="6 7">
    <name type="scientific">Streptomyces galbus</name>
    <dbReference type="NCBI Taxonomy" id="33898"/>
    <lineage>
        <taxon>Bacteria</taxon>
        <taxon>Bacillati</taxon>
        <taxon>Actinomycetota</taxon>
        <taxon>Actinomycetes</taxon>
        <taxon>Kitasatosporales</taxon>
        <taxon>Streptomycetaceae</taxon>
        <taxon>Streptomyces</taxon>
    </lineage>
</organism>
<feature type="coiled-coil region" evidence="4">
    <location>
        <begin position="206"/>
        <end position="331"/>
    </location>
</feature>
<protein>
    <recommendedName>
        <fullName evidence="8">Methyltransferase</fullName>
    </recommendedName>
</protein>
<dbReference type="GO" id="GO:0008168">
    <property type="term" value="F:methyltransferase activity"/>
    <property type="evidence" value="ECO:0007669"/>
    <property type="project" value="UniProtKB-KW"/>
</dbReference>
<dbReference type="Proteomes" id="UP000308632">
    <property type="component" value="Unassembled WGS sequence"/>
</dbReference>
<evidence type="ECO:0000256" key="1">
    <source>
        <dbReference type="ARBA" id="ARBA00022603"/>
    </source>
</evidence>
<dbReference type="PANTHER" id="PTHR10867">
    <property type="entry name" value="NNMT/PNMT/TEMT FAMILY MEMBER"/>
    <property type="match status" value="1"/>
</dbReference>
<keyword evidence="1" id="KW-0489">Methyltransferase</keyword>
<evidence type="ECO:0000313" key="6">
    <source>
        <dbReference type="EMBL" id="TKT06589.1"/>
    </source>
</evidence>
<keyword evidence="4" id="KW-0175">Coiled coil</keyword>
<feature type="compositionally biased region" description="Basic residues" evidence="5">
    <location>
        <begin position="1"/>
        <end position="14"/>
    </location>
</feature>
<name>A0A4U5WVU2_STRGB</name>
<keyword evidence="2" id="KW-0808">Transferase</keyword>
<evidence type="ECO:0008006" key="8">
    <source>
        <dbReference type="Google" id="ProtNLM"/>
    </source>
</evidence>
<keyword evidence="3" id="KW-0949">S-adenosyl-L-methionine</keyword>
<evidence type="ECO:0000256" key="4">
    <source>
        <dbReference type="SAM" id="Coils"/>
    </source>
</evidence>
<accession>A0A4U5WVU2</accession>
<dbReference type="EMBL" id="SZPR01000021">
    <property type="protein sequence ID" value="TKT06589.1"/>
    <property type="molecule type" value="Genomic_DNA"/>
</dbReference>
<evidence type="ECO:0000313" key="7">
    <source>
        <dbReference type="Proteomes" id="UP000308632"/>
    </source>
</evidence>
<evidence type="ECO:0000256" key="3">
    <source>
        <dbReference type="ARBA" id="ARBA00022691"/>
    </source>
</evidence>
<comment type="caution">
    <text evidence="6">The sequence shown here is derived from an EMBL/GenBank/DDBJ whole genome shotgun (WGS) entry which is preliminary data.</text>
</comment>
<dbReference type="AlphaFoldDB" id="A0A4U5WVU2"/>
<evidence type="ECO:0000256" key="2">
    <source>
        <dbReference type="ARBA" id="ARBA00022679"/>
    </source>
</evidence>
<feature type="region of interest" description="Disordered" evidence="5">
    <location>
        <begin position="1"/>
        <end position="22"/>
    </location>
</feature>
<dbReference type="Pfam" id="PF01234">
    <property type="entry name" value="NNMT_PNMT_TEMT"/>
    <property type="match status" value="1"/>
</dbReference>
<dbReference type="GO" id="GO:0032259">
    <property type="term" value="P:methylation"/>
    <property type="evidence" value="ECO:0007669"/>
    <property type="project" value="UniProtKB-KW"/>
</dbReference>